<evidence type="ECO:0000313" key="3">
    <source>
        <dbReference type="Proteomes" id="UP000886523"/>
    </source>
</evidence>
<organism evidence="2 3">
    <name type="scientific">Hydnum rufescens UP504</name>
    <dbReference type="NCBI Taxonomy" id="1448309"/>
    <lineage>
        <taxon>Eukaryota</taxon>
        <taxon>Fungi</taxon>
        <taxon>Dikarya</taxon>
        <taxon>Basidiomycota</taxon>
        <taxon>Agaricomycotina</taxon>
        <taxon>Agaricomycetes</taxon>
        <taxon>Cantharellales</taxon>
        <taxon>Hydnaceae</taxon>
        <taxon>Hydnum</taxon>
    </lineage>
</organism>
<keyword evidence="3" id="KW-1185">Reference proteome</keyword>
<protein>
    <submittedName>
        <fullName evidence="2">Uncharacterized protein</fullName>
    </submittedName>
</protein>
<accession>A0A9P6B7C3</accession>
<proteinExistence type="predicted"/>
<comment type="caution">
    <text evidence="2">The sequence shown here is derived from an EMBL/GenBank/DDBJ whole genome shotgun (WGS) entry which is preliminary data.</text>
</comment>
<evidence type="ECO:0000313" key="2">
    <source>
        <dbReference type="EMBL" id="KAF9519094.1"/>
    </source>
</evidence>
<dbReference type="Proteomes" id="UP000886523">
    <property type="component" value="Unassembled WGS sequence"/>
</dbReference>
<sequence>MPTSTLILFVATEESISLTGVGGSGRRHPAECVRQNDCPGHGVQRTPPCERRRKLEFEADRGGARTCRCCYTLGEGENVNVGEEGLSELCAFWKVFVRKWCFGYPCPPGAPGRARKTGTSGKEGNLDLPPER</sequence>
<feature type="region of interest" description="Disordered" evidence="1">
    <location>
        <begin position="108"/>
        <end position="132"/>
    </location>
</feature>
<dbReference type="EMBL" id="MU128920">
    <property type="protein sequence ID" value="KAF9519094.1"/>
    <property type="molecule type" value="Genomic_DNA"/>
</dbReference>
<reference evidence="2" key="1">
    <citation type="journal article" date="2020" name="Nat. Commun.">
        <title>Large-scale genome sequencing of mycorrhizal fungi provides insights into the early evolution of symbiotic traits.</title>
        <authorList>
            <person name="Miyauchi S."/>
            <person name="Kiss E."/>
            <person name="Kuo A."/>
            <person name="Drula E."/>
            <person name="Kohler A."/>
            <person name="Sanchez-Garcia M."/>
            <person name="Morin E."/>
            <person name="Andreopoulos B."/>
            <person name="Barry K.W."/>
            <person name="Bonito G."/>
            <person name="Buee M."/>
            <person name="Carver A."/>
            <person name="Chen C."/>
            <person name="Cichocki N."/>
            <person name="Clum A."/>
            <person name="Culley D."/>
            <person name="Crous P.W."/>
            <person name="Fauchery L."/>
            <person name="Girlanda M."/>
            <person name="Hayes R.D."/>
            <person name="Keri Z."/>
            <person name="LaButti K."/>
            <person name="Lipzen A."/>
            <person name="Lombard V."/>
            <person name="Magnuson J."/>
            <person name="Maillard F."/>
            <person name="Murat C."/>
            <person name="Nolan M."/>
            <person name="Ohm R.A."/>
            <person name="Pangilinan J."/>
            <person name="Pereira M.F."/>
            <person name="Perotto S."/>
            <person name="Peter M."/>
            <person name="Pfister S."/>
            <person name="Riley R."/>
            <person name="Sitrit Y."/>
            <person name="Stielow J.B."/>
            <person name="Szollosi G."/>
            <person name="Zifcakova L."/>
            <person name="Stursova M."/>
            <person name="Spatafora J.W."/>
            <person name="Tedersoo L."/>
            <person name="Vaario L.M."/>
            <person name="Yamada A."/>
            <person name="Yan M."/>
            <person name="Wang P."/>
            <person name="Xu J."/>
            <person name="Bruns T."/>
            <person name="Baldrian P."/>
            <person name="Vilgalys R."/>
            <person name="Dunand C."/>
            <person name="Henrissat B."/>
            <person name="Grigoriev I.V."/>
            <person name="Hibbett D."/>
            <person name="Nagy L.G."/>
            <person name="Martin F.M."/>
        </authorList>
    </citation>
    <scope>NUCLEOTIDE SEQUENCE</scope>
    <source>
        <strain evidence="2">UP504</strain>
    </source>
</reference>
<evidence type="ECO:0000256" key="1">
    <source>
        <dbReference type="SAM" id="MobiDB-lite"/>
    </source>
</evidence>
<name>A0A9P6B7C3_9AGAM</name>
<dbReference type="AlphaFoldDB" id="A0A9P6B7C3"/>
<gene>
    <name evidence="2" type="ORF">BS47DRAFT_125594</name>
</gene>